<dbReference type="Proteomes" id="UP000004816">
    <property type="component" value="Unassembled WGS sequence"/>
</dbReference>
<protein>
    <recommendedName>
        <fullName evidence="5">HTH tetR-type domain-containing protein</fullName>
    </recommendedName>
</protein>
<proteinExistence type="predicted"/>
<dbReference type="PRINTS" id="PR00455">
    <property type="entry name" value="HTHTETR"/>
</dbReference>
<feature type="DNA-binding region" description="H-T-H motif" evidence="4">
    <location>
        <begin position="37"/>
        <end position="56"/>
    </location>
</feature>
<name>E5XP85_SEGRC</name>
<accession>E5XP85</accession>
<comment type="caution">
    <text evidence="6">The sequence shown here is derived from an EMBL/GenBank/DDBJ whole genome shotgun (WGS) entry which is preliminary data.</text>
</comment>
<dbReference type="STRING" id="679197.HMPREF9336_01306"/>
<evidence type="ECO:0000313" key="6">
    <source>
        <dbReference type="EMBL" id="EFV13843.1"/>
    </source>
</evidence>
<evidence type="ECO:0000256" key="2">
    <source>
        <dbReference type="ARBA" id="ARBA00023125"/>
    </source>
</evidence>
<dbReference type="SUPFAM" id="SSF46689">
    <property type="entry name" value="Homeodomain-like"/>
    <property type="match status" value="1"/>
</dbReference>
<dbReference type="OrthoDB" id="7252896at2"/>
<dbReference type="GO" id="GO:0003677">
    <property type="term" value="F:DNA binding"/>
    <property type="evidence" value="ECO:0007669"/>
    <property type="project" value="UniProtKB-UniRule"/>
</dbReference>
<dbReference type="Pfam" id="PF00440">
    <property type="entry name" value="TetR_N"/>
    <property type="match status" value="1"/>
</dbReference>
<feature type="domain" description="HTH tetR-type" evidence="5">
    <location>
        <begin position="14"/>
        <end position="74"/>
    </location>
</feature>
<dbReference type="PANTHER" id="PTHR47506">
    <property type="entry name" value="TRANSCRIPTIONAL REGULATORY PROTEIN"/>
    <property type="match status" value="1"/>
</dbReference>
<evidence type="ECO:0000256" key="4">
    <source>
        <dbReference type="PROSITE-ProRule" id="PRU00335"/>
    </source>
</evidence>
<dbReference type="PROSITE" id="PS50977">
    <property type="entry name" value="HTH_TETR_2"/>
    <property type="match status" value="1"/>
</dbReference>
<sequence>MTRSARMTRADSQAQTRALLLASARELFLRDGYNATGVTAVTEHAGFSSGAFYSNFPNKAALALEVLHGIQAERTAELEAILSERSPESVAKIERWSEAVLQSGWPLLELEFALAARGNPDLVKEEGGRHARSVDFIAESIERLLPEEAAGTLPVRKVAEAMLNLVVGVAVRRIIDPKVSAALLVEIAALAEPFLRPAR</sequence>
<dbReference type="Gene3D" id="1.10.357.10">
    <property type="entry name" value="Tetracycline Repressor, domain 2"/>
    <property type="match status" value="1"/>
</dbReference>
<dbReference type="InterPro" id="IPR001647">
    <property type="entry name" value="HTH_TetR"/>
</dbReference>
<dbReference type="eggNOG" id="COG1309">
    <property type="taxonomic scope" value="Bacteria"/>
</dbReference>
<dbReference type="HOGENOM" id="CLU_069356_15_11_11"/>
<organism evidence="6 7">
    <name type="scientific">Segniliparus rugosus (strain ATCC BAA-974 / DSM 45345 / CCUG 50838 / CIP 108380 / JCM 13579 / CDC 945)</name>
    <dbReference type="NCBI Taxonomy" id="679197"/>
    <lineage>
        <taxon>Bacteria</taxon>
        <taxon>Bacillati</taxon>
        <taxon>Actinomycetota</taxon>
        <taxon>Actinomycetes</taxon>
        <taxon>Mycobacteriales</taxon>
        <taxon>Segniliparaceae</taxon>
        <taxon>Segniliparus</taxon>
    </lineage>
</organism>
<keyword evidence="3" id="KW-0804">Transcription</keyword>
<dbReference type="RefSeq" id="WP_007468898.1">
    <property type="nucleotide sequence ID" value="NZ_KI391954.1"/>
</dbReference>
<evidence type="ECO:0000256" key="1">
    <source>
        <dbReference type="ARBA" id="ARBA00023015"/>
    </source>
</evidence>
<evidence type="ECO:0000259" key="5">
    <source>
        <dbReference type="PROSITE" id="PS50977"/>
    </source>
</evidence>
<dbReference type="EMBL" id="ACZI02000003">
    <property type="protein sequence ID" value="EFV13843.1"/>
    <property type="molecule type" value="Genomic_DNA"/>
</dbReference>
<gene>
    <name evidence="6" type="ORF">HMPREF9336_01306</name>
</gene>
<reference evidence="6 7" key="1">
    <citation type="journal article" date="2011" name="Stand. Genomic Sci.">
        <title>High quality draft genome sequence of Segniliparus rugosus CDC 945(T)= (ATCC BAA-974(T)).</title>
        <authorList>
            <person name="Earl A.M."/>
            <person name="Desjardins C.A."/>
            <person name="Fitzgerald M.G."/>
            <person name="Arachchi H.M."/>
            <person name="Zeng Q."/>
            <person name="Mehta T."/>
            <person name="Griggs A."/>
            <person name="Birren B.W."/>
            <person name="Toney N.C."/>
            <person name="Carr J."/>
            <person name="Posey J."/>
            <person name="Butler W.R."/>
        </authorList>
    </citation>
    <scope>NUCLEOTIDE SEQUENCE [LARGE SCALE GENOMIC DNA]</scope>
    <source>
        <strain evidence="7">ATCC BAA-974 / DSM 45345 / CCUG 50838 / CIP 108380 / JCM 13579 / CDC 945</strain>
    </source>
</reference>
<keyword evidence="2 4" id="KW-0238">DNA-binding</keyword>
<dbReference type="InterPro" id="IPR009057">
    <property type="entry name" value="Homeodomain-like_sf"/>
</dbReference>
<evidence type="ECO:0000256" key="3">
    <source>
        <dbReference type="ARBA" id="ARBA00023163"/>
    </source>
</evidence>
<dbReference type="PANTHER" id="PTHR47506:SF1">
    <property type="entry name" value="HTH-TYPE TRANSCRIPTIONAL REGULATOR YJDC"/>
    <property type="match status" value="1"/>
</dbReference>
<keyword evidence="7" id="KW-1185">Reference proteome</keyword>
<keyword evidence="1" id="KW-0805">Transcription regulation</keyword>
<evidence type="ECO:0000313" key="7">
    <source>
        <dbReference type="Proteomes" id="UP000004816"/>
    </source>
</evidence>
<dbReference type="AlphaFoldDB" id="E5XP85"/>